<reference evidence="16 17" key="1">
    <citation type="submission" date="2019-11" db="EMBL/GenBank/DDBJ databases">
        <title>Whole genome sequencing identifies a novel species of the genus Arsenicicoccus isolated from human blood.</title>
        <authorList>
            <person name="Jeong J.H."/>
            <person name="Kweon O.J."/>
            <person name="Kim H.R."/>
            <person name="Kim T.-H."/>
            <person name="Ha S.-M."/>
            <person name="Lee M.-K."/>
        </authorList>
    </citation>
    <scope>NUCLEOTIDE SEQUENCE [LARGE SCALE GENOMIC DNA]</scope>
    <source>
        <strain evidence="16 17">MKL-02</strain>
    </source>
</reference>
<dbReference type="Pfam" id="PF02302">
    <property type="entry name" value="PTS_IIB"/>
    <property type="match status" value="2"/>
</dbReference>
<evidence type="ECO:0000256" key="8">
    <source>
        <dbReference type="ARBA" id="ARBA00022692"/>
    </source>
</evidence>
<evidence type="ECO:0000256" key="7">
    <source>
        <dbReference type="ARBA" id="ARBA00022683"/>
    </source>
</evidence>
<dbReference type="AlphaFoldDB" id="A0A6I3J0P2"/>
<feature type="transmembrane region" description="Helical" evidence="13">
    <location>
        <begin position="355"/>
        <end position="385"/>
    </location>
</feature>
<dbReference type="InterPro" id="IPR036095">
    <property type="entry name" value="PTS_EIIB-like_sf"/>
</dbReference>
<dbReference type="Gene3D" id="3.40.50.2300">
    <property type="match status" value="2"/>
</dbReference>
<gene>
    <name evidence="16" type="ORF">GGG17_13205</name>
</gene>
<keyword evidence="8 13" id="KW-0812">Transmembrane</keyword>
<evidence type="ECO:0000259" key="15">
    <source>
        <dbReference type="PROSITE" id="PS51104"/>
    </source>
</evidence>
<dbReference type="PROSITE" id="PS51099">
    <property type="entry name" value="PTS_EIIB_TYPE_2"/>
    <property type="match status" value="2"/>
</dbReference>
<keyword evidence="10 13" id="KW-1133">Transmembrane helix</keyword>
<dbReference type="InterPro" id="IPR003501">
    <property type="entry name" value="PTS_EIIB_2/3"/>
</dbReference>
<dbReference type="PROSITE" id="PS51104">
    <property type="entry name" value="PTS_EIIC_TYPE_2"/>
    <property type="match status" value="1"/>
</dbReference>
<dbReference type="InterPro" id="IPR003353">
    <property type="entry name" value="PTS_IIB_fruc"/>
</dbReference>
<feature type="transmembrane region" description="Helical" evidence="13">
    <location>
        <begin position="318"/>
        <end position="343"/>
    </location>
</feature>
<keyword evidence="4" id="KW-0597">Phosphoprotein</keyword>
<feature type="domain" description="PTS EIIB type-2" evidence="14">
    <location>
        <begin position="111"/>
        <end position="206"/>
    </location>
</feature>
<dbReference type="GO" id="GO:0090563">
    <property type="term" value="F:protein-phosphocysteine-sugar phosphotransferase activity"/>
    <property type="evidence" value="ECO:0007669"/>
    <property type="project" value="TreeGrafter"/>
</dbReference>
<proteinExistence type="predicted"/>
<evidence type="ECO:0000256" key="13">
    <source>
        <dbReference type="SAM" id="Phobius"/>
    </source>
</evidence>
<dbReference type="InterPro" id="IPR003352">
    <property type="entry name" value="PTS_EIIC"/>
</dbReference>
<evidence type="ECO:0000313" key="17">
    <source>
        <dbReference type="Proteomes" id="UP000431092"/>
    </source>
</evidence>
<keyword evidence="6 16" id="KW-0808">Transferase</keyword>
<evidence type="ECO:0000256" key="4">
    <source>
        <dbReference type="ARBA" id="ARBA00022553"/>
    </source>
</evidence>
<feature type="domain" description="PTS EIIB type-2" evidence="14">
    <location>
        <begin position="1"/>
        <end position="81"/>
    </location>
</feature>
<dbReference type="InterPro" id="IPR006327">
    <property type="entry name" value="PTS_IIC_fruc"/>
</dbReference>
<feature type="region of interest" description="Disordered" evidence="12">
    <location>
        <begin position="81"/>
        <end position="100"/>
    </location>
</feature>
<evidence type="ECO:0000256" key="5">
    <source>
        <dbReference type="ARBA" id="ARBA00022597"/>
    </source>
</evidence>
<comment type="caution">
    <text evidence="16">The sequence shown here is derived from an EMBL/GenBank/DDBJ whole genome shotgun (WGS) entry which is preliminary data.</text>
</comment>
<feature type="transmembrane region" description="Helical" evidence="13">
    <location>
        <begin position="464"/>
        <end position="481"/>
    </location>
</feature>
<evidence type="ECO:0000256" key="9">
    <source>
        <dbReference type="ARBA" id="ARBA00022777"/>
    </source>
</evidence>
<feature type="transmembrane region" description="Helical" evidence="13">
    <location>
        <begin position="255"/>
        <end position="279"/>
    </location>
</feature>
<protein>
    <submittedName>
        <fullName evidence="16">PTS fructose-like transporter subunit IIB</fullName>
        <ecNumber evidence="16">2.7.1.202</ecNumber>
    </submittedName>
</protein>
<feature type="domain" description="PTS EIIC type-2" evidence="15">
    <location>
        <begin position="247"/>
        <end position="617"/>
    </location>
</feature>
<dbReference type="PANTHER" id="PTHR30505">
    <property type="entry name" value="FRUCTOSE-LIKE PERMEASE"/>
    <property type="match status" value="1"/>
</dbReference>
<dbReference type="GO" id="GO:0005886">
    <property type="term" value="C:plasma membrane"/>
    <property type="evidence" value="ECO:0007669"/>
    <property type="project" value="UniProtKB-SubCell"/>
</dbReference>
<feature type="transmembrane region" description="Helical" evidence="13">
    <location>
        <begin position="524"/>
        <end position="541"/>
    </location>
</feature>
<keyword evidence="3" id="KW-1003">Cell membrane</keyword>
<feature type="transmembrane region" description="Helical" evidence="13">
    <location>
        <begin position="548"/>
        <end position="567"/>
    </location>
</feature>
<keyword evidence="17" id="KW-1185">Reference proteome</keyword>
<dbReference type="EMBL" id="WLVL01000040">
    <property type="protein sequence ID" value="MTB72906.1"/>
    <property type="molecule type" value="Genomic_DNA"/>
</dbReference>
<dbReference type="InterPro" id="IPR013011">
    <property type="entry name" value="PTS_EIIB_2"/>
</dbReference>
<keyword evidence="5" id="KW-0762">Sugar transport</keyword>
<dbReference type="GO" id="GO:0009401">
    <property type="term" value="P:phosphoenolpyruvate-dependent sugar phosphotransferase system"/>
    <property type="evidence" value="ECO:0007669"/>
    <property type="project" value="UniProtKB-KW"/>
</dbReference>
<evidence type="ECO:0000256" key="3">
    <source>
        <dbReference type="ARBA" id="ARBA00022475"/>
    </source>
</evidence>
<keyword evidence="7" id="KW-0598">Phosphotransferase system</keyword>
<dbReference type="GO" id="GO:0022877">
    <property type="term" value="F:protein-N(PI)-phosphohistidine-fructose phosphotransferase system transporter activity"/>
    <property type="evidence" value="ECO:0007669"/>
    <property type="project" value="InterPro"/>
</dbReference>
<name>A0A6I3J0P2_9MICO</name>
<dbReference type="NCBIfam" id="NF007783">
    <property type="entry name" value="PRK10474.1"/>
    <property type="match status" value="2"/>
</dbReference>
<evidence type="ECO:0000313" key="16">
    <source>
        <dbReference type="EMBL" id="MTB72906.1"/>
    </source>
</evidence>
<feature type="transmembrane region" description="Helical" evidence="13">
    <location>
        <begin position="587"/>
        <end position="607"/>
    </location>
</feature>
<evidence type="ECO:0000256" key="1">
    <source>
        <dbReference type="ARBA" id="ARBA00004429"/>
    </source>
</evidence>
<dbReference type="CDD" id="cd05569">
    <property type="entry name" value="PTS_IIB_fructose"/>
    <property type="match status" value="2"/>
</dbReference>
<dbReference type="InterPro" id="IPR013014">
    <property type="entry name" value="PTS_EIIC_2"/>
</dbReference>
<dbReference type="GO" id="GO:0016301">
    <property type="term" value="F:kinase activity"/>
    <property type="evidence" value="ECO:0007669"/>
    <property type="project" value="UniProtKB-KW"/>
</dbReference>
<dbReference type="Proteomes" id="UP000431092">
    <property type="component" value="Unassembled WGS sequence"/>
</dbReference>
<sequence>MAAEALEQAAREAGHEMVVETQGSAGSEPLDQSVIDAADAVIFAHDLEVRDAGRFAGKPTVDVGVKRAVSDAPTLVAQAVEAAEQARTPSPAGSAGAASGDAAGGARSLTLVGVTSCPTGIAHTYMAAEGLEQAAKDAGHTMVVETQGSAGSEPLDQSVIDAADGVIFAHDLEVKDVGRFAGKPTVDVGVKRAVSDSPALIAEIERLVAERGQAGSTAPAAAAATTTAAAGATPAREGERVGTGTKIRQWLMTGVSYMIPFVAAGGIMIALGFMLAQLFGGKQGAIDVTSMYTLNPAGATDKVTVLQNAFNPGAGMHWAALLFLIGAAAFGFLVPILSGFIAYGIADRPGLVPGIVGGFIANTMGAGFLGGIVTGFLAGFMARWISGWKVHKGVRGVMPVVVIPLLSTLITAGAMILLLGRPIKGLMDALSSGLTSMSGSNAVLLGLILGLMMGFDLGGPVNKVAYTFGTTGLSAVAAGATDAPQLKIMAAVMGAGMVAPWGMALATALRPKLFTKAEQENGKASWLLGASFISEGAIPFAAADPWRVILSSMVGSGVAGALIMAFGSGSRAPHGGLWVTPLITNPLMFLLSVIVGSVITGLLVVALKGADESRRVVASTSAAQDAVTA</sequence>
<evidence type="ECO:0000256" key="12">
    <source>
        <dbReference type="SAM" id="MobiDB-lite"/>
    </source>
</evidence>
<evidence type="ECO:0000259" key="14">
    <source>
        <dbReference type="PROSITE" id="PS51099"/>
    </source>
</evidence>
<dbReference type="Pfam" id="PF02378">
    <property type="entry name" value="PTS_EIIC"/>
    <property type="match status" value="1"/>
</dbReference>
<keyword evidence="11 13" id="KW-0472">Membrane</keyword>
<feature type="transmembrane region" description="Helical" evidence="13">
    <location>
        <begin position="441"/>
        <end position="458"/>
    </location>
</feature>
<dbReference type="PANTHER" id="PTHR30505:SF0">
    <property type="entry name" value="FRUCTOSE-LIKE PTS SYSTEM EIIBC COMPONENT-RELATED"/>
    <property type="match status" value="1"/>
</dbReference>
<feature type="transmembrane region" description="Helical" evidence="13">
    <location>
        <begin position="488"/>
        <end position="509"/>
    </location>
</feature>
<dbReference type="NCBIfam" id="TIGR01427">
    <property type="entry name" value="PTS_IIC_fructo"/>
    <property type="match status" value="1"/>
</dbReference>
<dbReference type="GO" id="GO:0005351">
    <property type="term" value="F:carbohydrate:proton symporter activity"/>
    <property type="evidence" value="ECO:0007669"/>
    <property type="project" value="InterPro"/>
</dbReference>
<dbReference type="NCBIfam" id="TIGR00829">
    <property type="entry name" value="FRU"/>
    <property type="match status" value="1"/>
</dbReference>
<organism evidence="16 17">
    <name type="scientific">Arsenicicoccus cauae</name>
    <dbReference type="NCBI Taxonomy" id="2663847"/>
    <lineage>
        <taxon>Bacteria</taxon>
        <taxon>Bacillati</taxon>
        <taxon>Actinomycetota</taxon>
        <taxon>Actinomycetes</taxon>
        <taxon>Micrococcales</taxon>
        <taxon>Intrasporangiaceae</taxon>
        <taxon>Arsenicicoccus</taxon>
    </lineage>
</organism>
<dbReference type="SUPFAM" id="SSF52794">
    <property type="entry name" value="PTS system IIB component-like"/>
    <property type="match status" value="2"/>
</dbReference>
<evidence type="ECO:0000256" key="11">
    <source>
        <dbReference type="ARBA" id="ARBA00023136"/>
    </source>
</evidence>
<feature type="transmembrane region" description="Helical" evidence="13">
    <location>
        <begin position="397"/>
        <end position="420"/>
    </location>
</feature>
<evidence type="ECO:0000256" key="6">
    <source>
        <dbReference type="ARBA" id="ARBA00022679"/>
    </source>
</evidence>
<comment type="subcellular location">
    <subcellularLocation>
        <location evidence="1">Cell inner membrane</location>
        <topology evidence="1">Multi-pass membrane protein</topology>
    </subcellularLocation>
</comment>
<evidence type="ECO:0000256" key="2">
    <source>
        <dbReference type="ARBA" id="ARBA00022448"/>
    </source>
</evidence>
<keyword evidence="2" id="KW-0813">Transport</keyword>
<evidence type="ECO:0000256" key="10">
    <source>
        <dbReference type="ARBA" id="ARBA00022989"/>
    </source>
</evidence>
<dbReference type="InterPro" id="IPR050864">
    <property type="entry name" value="Bacterial_PTS_Sugar_Transport"/>
</dbReference>
<accession>A0A6I3J0P2</accession>
<keyword evidence="9" id="KW-0418">Kinase</keyword>
<dbReference type="EC" id="2.7.1.202" evidence="16"/>